<evidence type="ECO:0000256" key="3">
    <source>
        <dbReference type="ARBA" id="ARBA00022692"/>
    </source>
</evidence>
<dbReference type="GO" id="GO:0062054">
    <property type="term" value="F:fluoride channel activity"/>
    <property type="evidence" value="ECO:0007669"/>
    <property type="project" value="UniProtKB-UniRule"/>
</dbReference>
<keyword evidence="10" id="KW-0406">Ion transport</keyword>
<feature type="transmembrane region" description="Helical" evidence="10">
    <location>
        <begin position="65"/>
        <end position="87"/>
    </location>
</feature>
<comment type="function">
    <text evidence="9 10">Fluoride-specific ion channel. Important for reducing fluoride concentration in the cell, thus reducing its toxicity.</text>
</comment>
<comment type="catalytic activity">
    <reaction evidence="8">
        <text>fluoride(in) = fluoride(out)</text>
        <dbReference type="Rhea" id="RHEA:76159"/>
        <dbReference type="ChEBI" id="CHEBI:17051"/>
    </reaction>
    <physiologicalReaction direction="left-to-right" evidence="8">
        <dbReference type="Rhea" id="RHEA:76160"/>
    </physiologicalReaction>
</comment>
<dbReference type="HAMAP" id="MF_00454">
    <property type="entry name" value="FluC"/>
    <property type="match status" value="1"/>
</dbReference>
<dbReference type="EMBL" id="CP002869">
    <property type="protein sequence ID" value="AEI42465.1"/>
    <property type="molecule type" value="Genomic_DNA"/>
</dbReference>
<dbReference type="KEGG" id="pms:KNP414_03927"/>
<keyword evidence="10" id="KW-0813">Transport</keyword>
<accession>F8F917</accession>
<evidence type="ECO:0000256" key="1">
    <source>
        <dbReference type="ARBA" id="ARBA00004651"/>
    </source>
</evidence>
<keyword evidence="2 10" id="KW-1003">Cell membrane</keyword>
<keyword evidence="4 10" id="KW-1133">Transmembrane helix</keyword>
<proteinExistence type="inferred from homology"/>
<feature type="binding site" evidence="10">
    <location>
        <position position="76"/>
    </location>
    <ligand>
        <name>Na(+)</name>
        <dbReference type="ChEBI" id="CHEBI:29101"/>
        <note>structural</note>
    </ligand>
</feature>
<evidence type="ECO:0000256" key="8">
    <source>
        <dbReference type="ARBA" id="ARBA00035585"/>
    </source>
</evidence>
<feature type="transmembrane region" description="Helical" evidence="10">
    <location>
        <begin position="93"/>
        <end position="115"/>
    </location>
</feature>
<evidence type="ECO:0000256" key="9">
    <source>
        <dbReference type="ARBA" id="ARBA00049940"/>
    </source>
</evidence>
<keyword evidence="3 10" id="KW-0812">Transmembrane</keyword>
<evidence type="ECO:0000256" key="5">
    <source>
        <dbReference type="ARBA" id="ARBA00023136"/>
    </source>
</evidence>
<dbReference type="PATRIC" id="fig|1036673.3.peg.3609"/>
<reference evidence="12" key="1">
    <citation type="submission" date="2011-06" db="EMBL/GenBank/DDBJ databases">
        <title>Complete genome sequence of Paenibacillus mucilaginosus KNP414.</title>
        <authorList>
            <person name="Wang J."/>
            <person name="Hu S."/>
            <person name="Hu X."/>
            <person name="Zhang B."/>
            <person name="Dong D."/>
            <person name="Zhang S."/>
            <person name="Zhao K."/>
            <person name="Wu D."/>
        </authorList>
    </citation>
    <scope>NUCLEOTIDE SEQUENCE [LARGE SCALE GENOMIC DNA]</scope>
    <source>
        <strain evidence="12">KNP414</strain>
    </source>
</reference>
<gene>
    <name evidence="10" type="primary">fluC</name>
    <name evidence="10" type="synonym">crcB</name>
    <name evidence="11" type="ordered locus">KNP414_03927</name>
</gene>
<keyword evidence="10" id="KW-0915">Sodium</keyword>
<evidence type="ECO:0000313" key="12">
    <source>
        <dbReference type="Proteomes" id="UP000006620"/>
    </source>
</evidence>
<evidence type="ECO:0000313" key="11">
    <source>
        <dbReference type="EMBL" id="AEI42465.1"/>
    </source>
</evidence>
<dbReference type="GO" id="GO:0005886">
    <property type="term" value="C:plasma membrane"/>
    <property type="evidence" value="ECO:0007669"/>
    <property type="project" value="UniProtKB-SubCell"/>
</dbReference>
<dbReference type="Proteomes" id="UP000006620">
    <property type="component" value="Chromosome"/>
</dbReference>
<feature type="binding site" evidence="10">
    <location>
        <position position="73"/>
    </location>
    <ligand>
        <name>Na(+)</name>
        <dbReference type="ChEBI" id="CHEBI:29101"/>
        <note>structural</note>
    </ligand>
</feature>
<dbReference type="AlphaFoldDB" id="F8F917"/>
<reference evidence="11 12" key="2">
    <citation type="journal article" date="2013" name="Genome Announc.">
        <title>Genome Sequence of Growth-Improving Paenibacillus mucilaginosus Strain KNP414.</title>
        <authorList>
            <person name="Lu J.J."/>
            <person name="Wang J.F."/>
            <person name="Hu X.F."/>
        </authorList>
    </citation>
    <scope>NUCLEOTIDE SEQUENCE [LARGE SCALE GENOMIC DNA]</scope>
    <source>
        <strain evidence="11 12">KNP414</strain>
    </source>
</reference>
<dbReference type="GO" id="GO:0140114">
    <property type="term" value="P:cellular detoxification of fluoride"/>
    <property type="evidence" value="ECO:0007669"/>
    <property type="project" value="UniProtKB-UniRule"/>
</dbReference>
<organism evidence="11 12">
    <name type="scientific">Paenibacillus mucilaginosus (strain KNP414)</name>
    <dbReference type="NCBI Taxonomy" id="1036673"/>
    <lineage>
        <taxon>Bacteria</taxon>
        <taxon>Bacillati</taxon>
        <taxon>Bacillota</taxon>
        <taxon>Bacilli</taxon>
        <taxon>Bacillales</taxon>
        <taxon>Paenibacillaceae</taxon>
        <taxon>Paenibacillus</taxon>
    </lineage>
</organism>
<dbReference type="InterPro" id="IPR003691">
    <property type="entry name" value="FluC"/>
</dbReference>
<dbReference type="Pfam" id="PF02537">
    <property type="entry name" value="CRCB"/>
    <property type="match status" value="1"/>
</dbReference>
<dbReference type="PANTHER" id="PTHR28259:SF1">
    <property type="entry name" value="FLUORIDE EXPORT PROTEIN 1-RELATED"/>
    <property type="match status" value="1"/>
</dbReference>
<dbReference type="GO" id="GO:0046872">
    <property type="term" value="F:metal ion binding"/>
    <property type="evidence" value="ECO:0007669"/>
    <property type="project" value="UniProtKB-KW"/>
</dbReference>
<dbReference type="RefSeq" id="WP_013917621.1">
    <property type="nucleotide sequence ID" value="NC_015690.1"/>
</dbReference>
<evidence type="ECO:0000256" key="2">
    <source>
        <dbReference type="ARBA" id="ARBA00022475"/>
    </source>
</evidence>
<sequence length="129" mass="13396">MTVWFIGAGGAAGAMARFGLSLLFNPASSGASFPWGTLLCNLLGCVLLGRMAYSEPLGRLPNLKAFLTTGFVGAFTTFSALSLEMVLLLESGAWVSAAVYGAVSFIGGLACIRLGRGAYFRSRGKDSAE</sequence>
<dbReference type="NCBIfam" id="TIGR00494">
    <property type="entry name" value="crcB"/>
    <property type="match status" value="1"/>
</dbReference>
<feature type="transmembrane region" description="Helical" evidence="10">
    <location>
        <begin position="32"/>
        <end position="53"/>
    </location>
</feature>
<comment type="activity regulation">
    <text evidence="10">Na(+) is not transported, but it plays an essential structural role and its presence is essential for fluoride channel function.</text>
</comment>
<keyword evidence="6 10" id="KW-0407">Ion channel</keyword>
<evidence type="ECO:0000256" key="6">
    <source>
        <dbReference type="ARBA" id="ARBA00023303"/>
    </source>
</evidence>
<keyword evidence="10" id="KW-0479">Metal-binding</keyword>
<comment type="subcellular location">
    <subcellularLocation>
        <location evidence="1 10">Cell membrane</location>
        <topology evidence="1 10">Multi-pass membrane protein</topology>
    </subcellularLocation>
</comment>
<evidence type="ECO:0000256" key="10">
    <source>
        <dbReference type="HAMAP-Rule" id="MF_00454"/>
    </source>
</evidence>
<protein>
    <recommendedName>
        <fullName evidence="10">Fluoride-specific ion channel FluC</fullName>
    </recommendedName>
</protein>
<evidence type="ECO:0000256" key="4">
    <source>
        <dbReference type="ARBA" id="ARBA00022989"/>
    </source>
</evidence>
<evidence type="ECO:0000256" key="7">
    <source>
        <dbReference type="ARBA" id="ARBA00035120"/>
    </source>
</evidence>
<dbReference type="PANTHER" id="PTHR28259">
    <property type="entry name" value="FLUORIDE EXPORT PROTEIN 1-RELATED"/>
    <property type="match status" value="1"/>
</dbReference>
<name>F8F917_PAEMK</name>
<dbReference type="HOGENOM" id="CLU_114342_2_3_9"/>
<comment type="similarity">
    <text evidence="7 10">Belongs to the fluoride channel Fluc/FEX (TC 1.A.43) family.</text>
</comment>
<keyword evidence="5 10" id="KW-0472">Membrane</keyword>